<dbReference type="GO" id="GO:0007032">
    <property type="term" value="P:endosome organization"/>
    <property type="evidence" value="ECO:0007669"/>
    <property type="project" value="TreeGrafter"/>
</dbReference>
<evidence type="ECO:0000259" key="2">
    <source>
        <dbReference type="PROSITE" id="PS50003"/>
    </source>
</evidence>
<feature type="domain" description="PH" evidence="2">
    <location>
        <begin position="342"/>
        <end position="439"/>
    </location>
</feature>
<keyword evidence="1" id="KW-0597">Phosphoprotein</keyword>
<dbReference type="SUPFAM" id="SSF50729">
    <property type="entry name" value="PH domain-like"/>
    <property type="match status" value="3"/>
</dbReference>
<dbReference type="Proteomes" id="UP000076078">
    <property type="component" value="Unassembled WGS sequence"/>
</dbReference>
<dbReference type="EMBL" id="LODT01000035">
    <property type="protein sequence ID" value="KYQ90846.1"/>
    <property type="molecule type" value="Genomic_DNA"/>
</dbReference>
<keyword evidence="4" id="KW-1185">Reference proteome</keyword>
<proteinExistence type="predicted"/>
<dbReference type="GO" id="GO:0042147">
    <property type="term" value="P:retrograde transport, endosome to Golgi"/>
    <property type="evidence" value="ECO:0007669"/>
    <property type="project" value="TreeGrafter"/>
</dbReference>
<accession>A0A151ZA71</accession>
<sequence>MDYVIHSGYLQKWSSRELTDADKDTLEKSCSGTYHSSLPSNERVGSLKTRWFILQSDFLHYYDKPPKKILDYSCLKGQIYLRGCKIKHGGLITPIYQHWSIGVIPNTTPNKWRSIAENNHEQLAISLITPNGVEYTFTNASGLSPEDAIKTMENWGYSLSYAIFLANKIKEDPICGWLNKRGDKGHQFKNTKRRWFILQGNKLRYFTQPQKFNKITALKGIIDLTHLSEINDKMLTEVQGRNLVSGEDNSGVWNPVECFTGNHDLSISETSAIGTSKDTIIDVKTTIGLSLTIHNEKMYVLIFDSQEDREKWVHGIKASVERSYSTSSLMDAYKLVNQGERTVLVSGWMRKTKSNKWWERRFCTLTQSNIIYYKEDPPQTPQGSIFLLVSSCRVIKQKSLDGLDWCFSLSDSRGIEYFFNTETQDQMDRWIKAIKQARKKTLLALLDQGGKLVIPITIGKDCGLITIQVKETVRINSLSNKIAFEIAVINVKNINVINEKSLEISFAPVDGEVSEKKIEITSQNPHGILQLFKDLHTCLTD</sequence>
<gene>
    <name evidence="3" type="ORF">DLAC_07717</name>
</gene>
<evidence type="ECO:0000313" key="4">
    <source>
        <dbReference type="Proteomes" id="UP000076078"/>
    </source>
</evidence>
<dbReference type="InterPro" id="IPR011993">
    <property type="entry name" value="PH-like_dom_sf"/>
</dbReference>
<dbReference type="GO" id="GO:0005769">
    <property type="term" value="C:early endosome"/>
    <property type="evidence" value="ECO:0007669"/>
    <property type="project" value="TreeGrafter"/>
</dbReference>
<evidence type="ECO:0000256" key="1">
    <source>
        <dbReference type="ARBA" id="ARBA00022553"/>
    </source>
</evidence>
<feature type="domain" description="PH" evidence="2">
    <location>
        <begin position="171"/>
        <end position="321"/>
    </location>
</feature>
<organism evidence="3 4">
    <name type="scientific">Tieghemostelium lacteum</name>
    <name type="common">Slime mold</name>
    <name type="synonym">Dictyostelium lacteum</name>
    <dbReference type="NCBI Taxonomy" id="361077"/>
    <lineage>
        <taxon>Eukaryota</taxon>
        <taxon>Amoebozoa</taxon>
        <taxon>Evosea</taxon>
        <taxon>Eumycetozoa</taxon>
        <taxon>Dictyostelia</taxon>
        <taxon>Dictyosteliales</taxon>
        <taxon>Raperosteliaceae</taxon>
        <taxon>Tieghemostelium</taxon>
    </lineage>
</organism>
<dbReference type="InterPro" id="IPR001849">
    <property type="entry name" value="PH_domain"/>
</dbReference>
<dbReference type="Pfam" id="PF00169">
    <property type="entry name" value="PH"/>
    <property type="match status" value="2"/>
</dbReference>
<dbReference type="SMART" id="SM00233">
    <property type="entry name" value="PH"/>
    <property type="match status" value="3"/>
</dbReference>
<dbReference type="PANTHER" id="PTHR22902">
    <property type="entry name" value="SESQUIPEDALIAN"/>
    <property type="match status" value="1"/>
</dbReference>
<dbReference type="FunCoup" id="A0A151ZA71">
    <property type="interactions" value="11"/>
</dbReference>
<dbReference type="GO" id="GO:0005829">
    <property type="term" value="C:cytosol"/>
    <property type="evidence" value="ECO:0007669"/>
    <property type="project" value="GOC"/>
</dbReference>
<dbReference type="InterPro" id="IPR045188">
    <property type="entry name" value="Boi1/Boi2-like"/>
</dbReference>
<dbReference type="Gene3D" id="2.30.29.30">
    <property type="entry name" value="Pleckstrin-homology domain (PH domain)/Phosphotyrosine-binding domain (PTB)"/>
    <property type="match status" value="3"/>
</dbReference>
<name>A0A151ZA71_TIELA</name>
<dbReference type="InParanoid" id="A0A151ZA71"/>
<protein>
    <recommendedName>
        <fullName evidence="2">PH domain-containing protein</fullName>
    </recommendedName>
</protein>
<dbReference type="AlphaFoldDB" id="A0A151ZA71"/>
<reference evidence="3 4" key="1">
    <citation type="submission" date="2015-12" db="EMBL/GenBank/DDBJ databases">
        <title>Dictyostelia acquired genes for synthesis and detection of signals that induce cell-type specialization by lateral gene transfer from prokaryotes.</title>
        <authorList>
            <person name="Gloeckner G."/>
            <person name="Schaap P."/>
        </authorList>
    </citation>
    <scope>NUCLEOTIDE SEQUENCE [LARGE SCALE GENOMIC DNA]</scope>
    <source>
        <strain evidence="3 4">TK</strain>
    </source>
</reference>
<dbReference type="PROSITE" id="PS50003">
    <property type="entry name" value="PH_DOMAIN"/>
    <property type="match status" value="2"/>
</dbReference>
<dbReference type="GO" id="GO:0005802">
    <property type="term" value="C:trans-Golgi network"/>
    <property type="evidence" value="ECO:0007669"/>
    <property type="project" value="TreeGrafter"/>
</dbReference>
<comment type="caution">
    <text evidence="3">The sequence shown here is derived from an EMBL/GenBank/DDBJ whole genome shotgun (WGS) entry which is preliminary data.</text>
</comment>
<evidence type="ECO:0000313" key="3">
    <source>
        <dbReference type="EMBL" id="KYQ90846.1"/>
    </source>
</evidence>
<dbReference type="STRING" id="361077.A0A151ZA71"/>
<dbReference type="PANTHER" id="PTHR22902:SF27">
    <property type="entry name" value="PLECKSTRIN HOMOLOGY DOMAIN-CONTAINING FAMILY A MEMBER 3"/>
    <property type="match status" value="1"/>
</dbReference>
<dbReference type="OrthoDB" id="10261837at2759"/>
<dbReference type="GO" id="GO:0001881">
    <property type="term" value="P:receptor recycling"/>
    <property type="evidence" value="ECO:0007669"/>
    <property type="project" value="TreeGrafter"/>
</dbReference>
<dbReference type="OMA" id="YKEDPPQ"/>
<dbReference type="GO" id="GO:0055037">
    <property type="term" value="C:recycling endosome"/>
    <property type="evidence" value="ECO:0007669"/>
    <property type="project" value="TreeGrafter"/>
</dbReference>